<evidence type="ECO:0000256" key="2">
    <source>
        <dbReference type="SAM" id="MobiDB-lite"/>
    </source>
</evidence>
<dbReference type="Proteomes" id="UP000324897">
    <property type="component" value="Unassembled WGS sequence"/>
</dbReference>
<name>A0A5J9UET0_9POAL</name>
<sequence length="442" mass="50953">MLTADNETSGPEGPRNSCGVEQSVDGVSGAGAGQNLSVEEGRRKRKASVLSRDSNNVPGNGEGLEVECMDSLRISMEIETLRSQLDEDVKELGYCEENEKLRIEMDLKEKETQCLRKQIEGLETKYNKLDEELQAKYEKQHEELQAKFEKRNEELQVKYEKQNQKLEAMYEKKNEELESMHKKKKEDLEAKYEKQTEQLQAKHEGLQKNILENQIDAKRKQLCQLEGLYSSVEFALTQLEEKGIPDKSNDENSNSKLVDKSLAEKSVVDGKAADEELKWLEMEVARLDTKIRIKMEKLRDMVEPKRFTEKLGSARVQKHIHTNVELQKLKAGWRDQIKRQTGLGFKRIGELDEKPFLNVCKIRYGNDDYLTKGSELIKNWQEEIKNPTWHPFKAVKQADGVNKEVINDDDTKLKCLWNEFGNDVCDAVKTALMEINNPRALE</sequence>
<dbReference type="EMBL" id="RWGY01000026">
    <property type="protein sequence ID" value="TVU21924.1"/>
    <property type="molecule type" value="Genomic_DNA"/>
</dbReference>
<feature type="non-terminal residue" evidence="4">
    <location>
        <position position="1"/>
    </location>
</feature>
<dbReference type="InterPro" id="IPR005379">
    <property type="entry name" value="FDM1-5/IDN2_XH"/>
</dbReference>
<protein>
    <recommendedName>
        <fullName evidence="3">Factor of DNA methylation 1-5/IDN2 domain-containing protein</fullName>
    </recommendedName>
</protein>
<gene>
    <name evidence="4" type="ORF">EJB05_31595</name>
</gene>
<reference evidence="4 5" key="1">
    <citation type="journal article" date="2019" name="Sci. Rep.">
        <title>A high-quality genome of Eragrostis curvula grass provides insights into Poaceae evolution and supports new strategies to enhance forage quality.</title>
        <authorList>
            <person name="Carballo J."/>
            <person name="Santos B.A.C.M."/>
            <person name="Zappacosta D."/>
            <person name="Garbus I."/>
            <person name="Selva J.P."/>
            <person name="Gallo C.A."/>
            <person name="Diaz A."/>
            <person name="Albertini E."/>
            <person name="Caccamo M."/>
            <person name="Echenique V."/>
        </authorList>
    </citation>
    <scope>NUCLEOTIDE SEQUENCE [LARGE SCALE GENOMIC DNA]</scope>
    <source>
        <strain evidence="5">cv. Victoria</strain>
        <tissue evidence="4">Leaf</tissue>
    </source>
</reference>
<keyword evidence="5" id="KW-1185">Reference proteome</keyword>
<dbReference type="Pfam" id="PF03469">
    <property type="entry name" value="XH"/>
    <property type="match status" value="1"/>
</dbReference>
<evidence type="ECO:0000313" key="4">
    <source>
        <dbReference type="EMBL" id="TVU21924.1"/>
    </source>
</evidence>
<proteinExistence type="predicted"/>
<feature type="coiled-coil region" evidence="1">
    <location>
        <begin position="98"/>
        <end position="209"/>
    </location>
</feature>
<feature type="domain" description="Factor of DNA methylation 1-5/IDN2" evidence="3">
    <location>
        <begin position="346"/>
        <end position="437"/>
    </location>
</feature>
<dbReference type="OrthoDB" id="678967at2759"/>
<evidence type="ECO:0000313" key="5">
    <source>
        <dbReference type="Proteomes" id="UP000324897"/>
    </source>
</evidence>
<accession>A0A5J9UET0</accession>
<evidence type="ECO:0000259" key="3">
    <source>
        <dbReference type="Pfam" id="PF03469"/>
    </source>
</evidence>
<feature type="region of interest" description="Disordered" evidence="2">
    <location>
        <begin position="1"/>
        <end position="64"/>
    </location>
</feature>
<dbReference type="InterPro" id="IPR045177">
    <property type="entry name" value="FDM1-5/IDN2"/>
</dbReference>
<comment type="caution">
    <text evidence="4">The sequence shown here is derived from an EMBL/GenBank/DDBJ whole genome shotgun (WGS) entry which is preliminary data.</text>
</comment>
<organism evidence="4 5">
    <name type="scientific">Eragrostis curvula</name>
    <name type="common">weeping love grass</name>
    <dbReference type="NCBI Taxonomy" id="38414"/>
    <lineage>
        <taxon>Eukaryota</taxon>
        <taxon>Viridiplantae</taxon>
        <taxon>Streptophyta</taxon>
        <taxon>Embryophyta</taxon>
        <taxon>Tracheophyta</taxon>
        <taxon>Spermatophyta</taxon>
        <taxon>Magnoliopsida</taxon>
        <taxon>Liliopsida</taxon>
        <taxon>Poales</taxon>
        <taxon>Poaceae</taxon>
        <taxon>PACMAD clade</taxon>
        <taxon>Chloridoideae</taxon>
        <taxon>Eragrostideae</taxon>
        <taxon>Eragrostidinae</taxon>
        <taxon>Eragrostis</taxon>
    </lineage>
</organism>
<dbReference type="Gramene" id="TVU21924">
    <property type="protein sequence ID" value="TVU21924"/>
    <property type="gene ID" value="EJB05_31595"/>
</dbReference>
<dbReference type="PANTHER" id="PTHR21596:SF51">
    <property type="entry name" value="OS01G0147700 PROTEIN"/>
    <property type="match status" value="1"/>
</dbReference>
<evidence type="ECO:0000256" key="1">
    <source>
        <dbReference type="SAM" id="Coils"/>
    </source>
</evidence>
<dbReference type="AlphaFoldDB" id="A0A5J9UET0"/>
<dbReference type="PANTHER" id="PTHR21596">
    <property type="entry name" value="RIBONUCLEASE P SUBUNIT P38"/>
    <property type="match status" value="1"/>
</dbReference>
<dbReference type="GO" id="GO:0080188">
    <property type="term" value="P:gene silencing by siRNA-directed DNA methylation"/>
    <property type="evidence" value="ECO:0007669"/>
    <property type="project" value="InterPro"/>
</dbReference>
<keyword evidence="1" id="KW-0175">Coiled coil</keyword>